<dbReference type="InterPro" id="IPR038765">
    <property type="entry name" value="Papain-like_cys_pep_sf"/>
</dbReference>
<proteinExistence type="inferred from homology"/>
<dbReference type="InterPro" id="IPR001447">
    <property type="entry name" value="Arylamine_N-AcTrfase"/>
</dbReference>
<dbReference type="Proteomes" id="UP001183388">
    <property type="component" value="Unassembled WGS sequence"/>
</dbReference>
<dbReference type="PRINTS" id="PR01543">
    <property type="entry name" value="ANATRNSFRASE"/>
</dbReference>
<gene>
    <name evidence="3" type="ORF">RM780_18145</name>
</gene>
<comment type="similarity">
    <text evidence="1 2">Belongs to the arylamine N-acetyltransferase family.</text>
</comment>
<comment type="caution">
    <text evidence="3">The sequence shown here is derived from an EMBL/GenBank/DDBJ whole genome shotgun (WGS) entry which is preliminary data.</text>
</comment>
<dbReference type="SUPFAM" id="SSF54001">
    <property type="entry name" value="Cysteine proteinases"/>
    <property type="match status" value="1"/>
</dbReference>
<dbReference type="PANTHER" id="PTHR11786:SF0">
    <property type="entry name" value="ARYLAMINE N-ACETYLTRANSFERASE 4-RELATED"/>
    <property type="match status" value="1"/>
</dbReference>
<evidence type="ECO:0000313" key="4">
    <source>
        <dbReference type="Proteomes" id="UP001183388"/>
    </source>
</evidence>
<dbReference type="Gene3D" id="3.30.2140.10">
    <property type="entry name" value="Arylamine N-acetyltransferase"/>
    <property type="match status" value="1"/>
</dbReference>
<dbReference type="Pfam" id="PF00797">
    <property type="entry name" value="Acetyltransf_2"/>
    <property type="match status" value="1"/>
</dbReference>
<protein>
    <submittedName>
        <fullName evidence="3">Arylamine N-acetyltransferase</fullName>
    </submittedName>
</protein>
<keyword evidence="4" id="KW-1185">Reference proteome</keyword>
<accession>A0ABU2LBA8</accession>
<name>A0ABU2LBA8_9ACTN</name>
<dbReference type="PANTHER" id="PTHR11786">
    <property type="entry name" value="N-HYDROXYARYLAMINE O-ACETYLTRANSFERASE"/>
    <property type="match status" value="1"/>
</dbReference>
<evidence type="ECO:0000256" key="1">
    <source>
        <dbReference type="ARBA" id="ARBA00006547"/>
    </source>
</evidence>
<dbReference type="EMBL" id="JAVREN010000027">
    <property type="protein sequence ID" value="MDT0308866.1"/>
    <property type="molecule type" value="Genomic_DNA"/>
</dbReference>
<reference evidence="4" key="1">
    <citation type="submission" date="2023-07" db="EMBL/GenBank/DDBJ databases">
        <title>30 novel species of actinomycetes from the DSMZ collection.</title>
        <authorList>
            <person name="Nouioui I."/>
        </authorList>
    </citation>
    <scope>NUCLEOTIDE SEQUENCE [LARGE SCALE GENOMIC DNA]</scope>
    <source>
        <strain evidence="4">DSM 44917</strain>
    </source>
</reference>
<organism evidence="3 4">
    <name type="scientific">Streptomyces boetiae</name>
    <dbReference type="NCBI Taxonomy" id="3075541"/>
    <lineage>
        <taxon>Bacteria</taxon>
        <taxon>Bacillati</taxon>
        <taxon>Actinomycetota</taxon>
        <taxon>Actinomycetes</taxon>
        <taxon>Kitasatosporales</taxon>
        <taxon>Streptomycetaceae</taxon>
        <taxon>Streptomyces</taxon>
    </lineage>
</organism>
<sequence>MTADTATFIALFGAWRRTVTYENLDIQLGGKMDLDPAALFDKIVRRRRGGVCLEQNAVLARLLRLAGFAVTMVEAGVMVAERGDSEWGNHCALVVDVEGQRWFADAAMGDGFVEPLPLREGPHAQEGVVFRLELLDAAPETETWRFRHHPEGGIASTDFRLQPREISDFLDLGDWASTSPDSPFFSTLIVARPVDGGHSVLLSRTLRRLGGGSGGAPRTIGSAEEFAATLAERFRIPLDDLGPGAVERLWERAGVQDDLWKDRSRRNGA</sequence>
<evidence type="ECO:0000313" key="3">
    <source>
        <dbReference type="EMBL" id="MDT0308866.1"/>
    </source>
</evidence>
<dbReference type="Gene3D" id="2.40.128.150">
    <property type="entry name" value="Cysteine proteinases"/>
    <property type="match status" value="1"/>
</dbReference>
<evidence type="ECO:0000256" key="2">
    <source>
        <dbReference type="RuleBase" id="RU003452"/>
    </source>
</evidence>
<dbReference type="RefSeq" id="WP_311631807.1">
    <property type="nucleotide sequence ID" value="NZ_JAVREN010000027.1"/>
</dbReference>